<dbReference type="Proteomes" id="UP000094112">
    <property type="component" value="Unassembled WGS sequence"/>
</dbReference>
<evidence type="ECO:0000259" key="12">
    <source>
        <dbReference type="SMART" id="SM01166"/>
    </source>
</evidence>
<dbReference type="GeneID" id="30200248"/>
<sequence length="648" mass="71626">MSGRFVRASKYRHVFGQPAKRELCYDNIKVTTNAWDSNIIKANGKYISVNWNSSGGGAFAVIPVEEVGKAPDKVPLFRGHTAAVLDTDFNPFNDNIIISGSDDAKIGIWKIPEDYSFHNYVDEKDEIKDISPVALYSGHKRKVGHVQFHPIAENVAASSSGDYTVKLWDVENGKDKITLTHKDLVTSFSFNYNGNLLATTSRDRKLRVWDIRSNEIVSEGPGHTGAKNSRAVWLGNSDRIGTTGFSRLSDRQLGVWDATNISAGPIGGFYTVDSSAGIMVPFYDDSNKILYVGGKGDGNIRYFEFQDDELFPLSEYQSTEPQRGLAVAPKRTVNVADNEVVKVYKTVNDSIIEPISFIVPRKSDNFQDDIYPDAPSSKPALSAEEWFGGKSVDGPILFSLESVYDGTEPSFKAAEAAPPSTSGSSKKEEPKPKEESKPVEKEIKPEVSKPKEETKPTSKEESKVSTPVHSSPKGSVDDLLKNNEVNSLLKKAADLDDDNDSKAEPKDSEWDDDDKKPKTFEVKAEASPKVEPKVEPKEEKAKEDPKPEPKVEPKAESKVEPKVELKPEPKIESKEVKSEPKETTPQPETKKDASSPAKTQTLKGSIEKINQVADNLERVVEKLVAANLDKDERIKALEAKVQELIDKK</sequence>
<feature type="compositionally biased region" description="Basic and acidic residues" evidence="11">
    <location>
        <begin position="425"/>
        <end position="463"/>
    </location>
</feature>
<dbReference type="GO" id="GO:0034316">
    <property type="term" value="P:negative regulation of Arp2/3 complex-mediated actin nucleation"/>
    <property type="evidence" value="ECO:0007669"/>
    <property type="project" value="EnsemblFungi"/>
</dbReference>
<dbReference type="InterPro" id="IPR036322">
    <property type="entry name" value="WD40_repeat_dom_sf"/>
</dbReference>
<dbReference type="GO" id="GO:0051666">
    <property type="term" value="P:actin cortical patch localization"/>
    <property type="evidence" value="ECO:0007669"/>
    <property type="project" value="EnsemblFungi"/>
</dbReference>
<dbReference type="PANTHER" id="PTHR10856:SF0">
    <property type="entry name" value="CORONIN"/>
    <property type="match status" value="1"/>
</dbReference>
<feature type="compositionally biased region" description="Basic and acidic residues" evidence="11">
    <location>
        <begin position="500"/>
        <end position="593"/>
    </location>
</feature>
<dbReference type="PROSITE" id="PS00678">
    <property type="entry name" value="WD_REPEATS_1"/>
    <property type="match status" value="2"/>
</dbReference>
<evidence type="ECO:0000256" key="9">
    <source>
        <dbReference type="RuleBase" id="RU280818"/>
    </source>
</evidence>
<dbReference type="GO" id="GO:0071933">
    <property type="term" value="F:Arp2/3 complex binding"/>
    <property type="evidence" value="ECO:0007669"/>
    <property type="project" value="EnsemblFungi"/>
</dbReference>
<dbReference type="PRINTS" id="PR00320">
    <property type="entry name" value="GPROTEINBRPT"/>
</dbReference>
<dbReference type="GO" id="GO:2000601">
    <property type="term" value="P:positive regulation of Arp2/3 complex-mediated actin nucleation"/>
    <property type="evidence" value="ECO:0007669"/>
    <property type="project" value="EnsemblFungi"/>
</dbReference>
<dbReference type="InterPro" id="IPR015943">
    <property type="entry name" value="WD40/YVTN_repeat-like_dom_sf"/>
</dbReference>
<evidence type="ECO:0000256" key="5">
    <source>
        <dbReference type="ARBA" id="ARBA00023054"/>
    </source>
</evidence>
<dbReference type="InterPro" id="IPR019775">
    <property type="entry name" value="WD40_repeat_CS"/>
</dbReference>
<dbReference type="SMART" id="SM01167">
    <property type="entry name" value="DUF1900"/>
    <property type="match status" value="1"/>
</dbReference>
<dbReference type="GO" id="GO:0030139">
    <property type="term" value="C:endocytic vesicle"/>
    <property type="evidence" value="ECO:0007669"/>
    <property type="project" value="EnsemblFungi"/>
</dbReference>
<dbReference type="FunFam" id="2.130.10.10:FF:000197">
    <property type="entry name" value="Coronin"/>
    <property type="match status" value="1"/>
</dbReference>
<dbReference type="Pfam" id="PF00400">
    <property type="entry name" value="WD40"/>
    <property type="match status" value="3"/>
</dbReference>
<evidence type="ECO:0000256" key="3">
    <source>
        <dbReference type="ARBA" id="ARBA00022574"/>
    </source>
</evidence>
<dbReference type="EMBL" id="KV454208">
    <property type="protein sequence ID" value="ODQ62434.1"/>
    <property type="molecule type" value="Genomic_DNA"/>
</dbReference>
<evidence type="ECO:0000256" key="7">
    <source>
        <dbReference type="ARBA" id="ARBA00062568"/>
    </source>
</evidence>
<dbReference type="AlphaFoldDB" id="A0A1E3PB29"/>
<gene>
    <name evidence="13" type="ORF">WICANDRAFT_60491</name>
</gene>
<dbReference type="GO" id="GO:0007015">
    <property type="term" value="P:actin filament organization"/>
    <property type="evidence" value="ECO:0007669"/>
    <property type="project" value="EnsemblFungi"/>
</dbReference>
<name>A0A1E3PB29_WICAA</name>
<feature type="repeat" description="WD" evidence="8">
    <location>
        <begin position="178"/>
        <end position="219"/>
    </location>
</feature>
<dbReference type="InterPro" id="IPR015505">
    <property type="entry name" value="Coronin"/>
</dbReference>
<keyword evidence="4 9" id="KW-0677">Repeat</keyword>
<evidence type="ECO:0000313" key="14">
    <source>
        <dbReference type="Proteomes" id="UP000094112"/>
    </source>
</evidence>
<organism evidence="13 14">
    <name type="scientific">Wickerhamomyces anomalus (strain ATCC 58044 / CBS 1984 / NCYC 433 / NRRL Y-366-8)</name>
    <name type="common">Yeast</name>
    <name type="synonym">Hansenula anomala</name>
    <dbReference type="NCBI Taxonomy" id="683960"/>
    <lineage>
        <taxon>Eukaryota</taxon>
        <taxon>Fungi</taxon>
        <taxon>Dikarya</taxon>
        <taxon>Ascomycota</taxon>
        <taxon>Saccharomycotina</taxon>
        <taxon>Saccharomycetes</taxon>
        <taxon>Phaffomycetales</taxon>
        <taxon>Wickerhamomycetaceae</taxon>
        <taxon>Wickerhamomyces</taxon>
    </lineage>
</organism>
<dbReference type="Gene3D" id="2.130.10.10">
    <property type="entry name" value="YVTN repeat-like/Quinoprotein amine dehydrogenase"/>
    <property type="match status" value="1"/>
</dbReference>
<comment type="subunit">
    <text evidence="7">Binds to F-actin.</text>
</comment>
<evidence type="ECO:0000256" key="2">
    <source>
        <dbReference type="ARBA" id="ARBA00022553"/>
    </source>
</evidence>
<feature type="repeat" description="WD" evidence="8">
    <location>
        <begin position="77"/>
        <end position="119"/>
    </location>
</feature>
<evidence type="ECO:0000256" key="11">
    <source>
        <dbReference type="SAM" id="MobiDB-lite"/>
    </source>
</evidence>
<dbReference type="GO" id="GO:0071846">
    <property type="term" value="P:actin filament debranching"/>
    <property type="evidence" value="ECO:0007669"/>
    <property type="project" value="EnsemblFungi"/>
</dbReference>
<evidence type="ECO:0000256" key="4">
    <source>
        <dbReference type="ARBA" id="ARBA00022737"/>
    </source>
</evidence>
<dbReference type="GO" id="GO:1990819">
    <property type="term" value="C:mating projection actin fusion focus"/>
    <property type="evidence" value="ECO:0007669"/>
    <property type="project" value="EnsemblFungi"/>
</dbReference>
<dbReference type="InterPro" id="IPR001680">
    <property type="entry name" value="WD40_rpt"/>
</dbReference>
<dbReference type="Pfam" id="PF16300">
    <property type="entry name" value="WD40_4"/>
    <property type="match status" value="1"/>
</dbReference>
<accession>A0A1E3PB29</accession>
<dbReference type="Pfam" id="PF08953">
    <property type="entry name" value="DUF1899"/>
    <property type="match status" value="1"/>
</dbReference>
<feature type="coiled-coil region" evidence="10">
    <location>
        <begin position="606"/>
        <end position="647"/>
    </location>
</feature>
<reference evidence="13 14" key="1">
    <citation type="journal article" date="2016" name="Proc. Natl. Acad. Sci. U.S.A.">
        <title>Comparative genomics of biotechnologically important yeasts.</title>
        <authorList>
            <person name="Riley R."/>
            <person name="Haridas S."/>
            <person name="Wolfe K.H."/>
            <person name="Lopes M.R."/>
            <person name="Hittinger C.T."/>
            <person name="Goeker M."/>
            <person name="Salamov A.A."/>
            <person name="Wisecaver J.H."/>
            <person name="Long T.M."/>
            <person name="Calvey C.H."/>
            <person name="Aerts A.L."/>
            <person name="Barry K.W."/>
            <person name="Choi C."/>
            <person name="Clum A."/>
            <person name="Coughlan A.Y."/>
            <person name="Deshpande S."/>
            <person name="Douglass A.P."/>
            <person name="Hanson S.J."/>
            <person name="Klenk H.-P."/>
            <person name="LaButti K.M."/>
            <person name="Lapidus A."/>
            <person name="Lindquist E.A."/>
            <person name="Lipzen A.M."/>
            <person name="Meier-Kolthoff J.P."/>
            <person name="Ohm R.A."/>
            <person name="Otillar R.P."/>
            <person name="Pangilinan J.L."/>
            <person name="Peng Y."/>
            <person name="Rokas A."/>
            <person name="Rosa C.A."/>
            <person name="Scheuner C."/>
            <person name="Sibirny A.A."/>
            <person name="Slot J.C."/>
            <person name="Stielow J.B."/>
            <person name="Sun H."/>
            <person name="Kurtzman C.P."/>
            <person name="Blackwell M."/>
            <person name="Grigoriev I.V."/>
            <person name="Jeffries T.W."/>
        </authorList>
    </citation>
    <scope>NUCLEOTIDE SEQUENCE [LARGE SCALE GENOMIC DNA]</scope>
    <source>
        <strain evidence="14">ATCC 58044 / CBS 1984 / NCYC 433 / NRRL Y-366-8</strain>
    </source>
</reference>
<keyword evidence="5 10" id="KW-0175">Coiled coil</keyword>
<dbReference type="STRING" id="683960.A0A1E3PB29"/>
<dbReference type="PANTHER" id="PTHR10856">
    <property type="entry name" value="CORONIN"/>
    <property type="match status" value="1"/>
</dbReference>
<dbReference type="SMART" id="SM01166">
    <property type="entry name" value="DUF1899"/>
    <property type="match status" value="1"/>
</dbReference>
<dbReference type="InterPro" id="IPR015048">
    <property type="entry name" value="DUF1899"/>
</dbReference>
<evidence type="ECO:0000256" key="6">
    <source>
        <dbReference type="ARBA" id="ARBA00023203"/>
    </source>
</evidence>
<evidence type="ECO:0000256" key="10">
    <source>
        <dbReference type="SAM" id="Coils"/>
    </source>
</evidence>
<dbReference type="RefSeq" id="XP_019041641.1">
    <property type="nucleotide sequence ID" value="XM_019183002.1"/>
</dbReference>
<dbReference type="PROSITE" id="PS50294">
    <property type="entry name" value="WD_REPEATS_REGION"/>
    <property type="match status" value="3"/>
</dbReference>
<feature type="repeat" description="WD" evidence="8">
    <location>
        <begin position="136"/>
        <end position="178"/>
    </location>
</feature>
<keyword evidence="3 8" id="KW-0853">WD repeat</keyword>
<dbReference type="GO" id="GO:0008017">
    <property type="term" value="F:microtubule binding"/>
    <property type="evidence" value="ECO:0007669"/>
    <property type="project" value="EnsemblFungi"/>
</dbReference>
<dbReference type="PROSITE" id="PS50082">
    <property type="entry name" value="WD_REPEATS_2"/>
    <property type="match status" value="3"/>
</dbReference>
<dbReference type="GO" id="GO:0007017">
    <property type="term" value="P:microtubule-based process"/>
    <property type="evidence" value="ECO:0007669"/>
    <property type="project" value="EnsemblFungi"/>
</dbReference>
<dbReference type="InterPro" id="IPR020472">
    <property type="entry name" value="WD40_PAC1"/>
</dbReference>
<keyword evidence="2" id="KW-0597">Phosphoprotein</keyword>
<feature type="region of interest" description="Disordered" evidence="11">
    <location>
        <begin position="412"/>
        <end position="604"/>
    </location>
</feature>
<evidence type="ECO:0000256" key="8">
    <source>
        <dbReference type="PROSITE-ProRule" id="PRU00221"/>
    </source>
</evidence>
<protein>
    <recommendedName>
        <fullName evidence="9">Coronin</fullName>
    </recommendedName>
</protein>
<proteinExistence type="inferred from homology"/>
<evidence type="ECO:0000313" key="13">
    <source>
        <dbReference type="EMBL" id="ODQ62434.1"/>
    </source>
</evidence>
<dbReference type="GO" id="GO:0030479">
    <property type="term" value="C:actin cortical patch"/>
    <property type="evidence" value="ECO:0007669"/>
    <property type="project" value="EnsemblFungi"/>
</dbReference>
<evidence type="ECO:0000256" key="1">
    <source>
        <dbReference type="ARBA" id="ARBA00009482"/>
    </source>
</evidence>
<keyword evidence="6" id="KW-0009">Actin-binding</keyword>
<dbReference type="SUPFAM" id="SSF50978">
    <property type="entry name" value="WD40 repeat-like"/>
    <property type="match status" value="1"/>
</dbReference>
<dbReference type="GO" id="GO:0051015">
    <property type="term" value="F:actin filament binding"/>
    <property type="evidence" value="ECO:0007669"/>
    <property type="project" value="EnsemblFungi"/>
</dbReference>
<dbReference type="SMART" id="SM00320">
    <property type="entry name" value="WD40"/>
    <property type="match status" value="3"/>
</dbReference>
<dbReference type="GO" id="GO:0030674">
    <property type="term" value="F:protein-macromolecule adaptor activity"/>
    <property type="evidence" value="ECO:0007669"/>
    <property type="project" value="EnsemblFungi"/>
</dbReference>
<comment type="similarity">
    <text evidence="1 9">Belongs to the WD repeat coronin family.</text>
</comment>
<dbReference type="OrthoDB" id="1850764at2759"/>
<feature type="domain" description="DUF1899" evidence="12">
    <location>
        <begin position="4"/>
        <end position="68"/>
    </location>
</feature>
<dbReference type="GO" id="GO:0110085">
    <property type="term" value="C:mitotic actomyosin contractile ring"/>
    <property type="evidence" value="ECO:0007669"/>
    <property type="project" value="EnsemblFungi"/>
</dbReference>
<keyword evidence="14" id="KW-1185">Reference proteome</keyword>